<dbReference type="PANTHER" id="PTHR43133">
    <property type="entry name" value="RNA POLYMERASE ECF-TYPE SIGMA FACTO"/>
    <property type="match status" value="1"/>
</dbReference>
<name>A0AAE9ZR29_9BACT</name>
<evidence type="ECO:0000313" key="9">
    <source>
        <dbReference type="EMBL" id="WED63645.1"/>
    </source>
</evidence>
<dbReference type="RefSeq" id="WP_330929852.1">
    <property type="nucleotide sequence ID" value="NZ_CP119075.1"/>
</dbReference>
<dbReference type="NCBIfam" id="TIGR02937">
    <property type="entry name" value="sigma70-ECF"/>
    <property type="match status" value="1"/>
</dbReference>
<evidence type="ECO:0000313" key="10">
    <source>
        <dbReference type="Proteomes" id="UP001218638"/>
    </source>
</evidence>
<dbReference type="SUPFAM" id="SSF88659">
    <property type="entry name" value="Sigma3 and sigma4 domains of RNA polymerase sigma factors"/>
    <property type="match status" value="1"/>
</dbReference>
<evidence type="ECO:0000256" key="5">
    <source>
        <dbReference type="ARBA" id="ARBA00023163"/>
    </source>
</evidence>
<dbReference type="SUPFAM" id="SSF88946">
    <property type="entry name" value="Sigma2 domain of RNA polymerase sigma factors"/>
    <property type="match status" value="1"/>
</dbReference>
<dbReference type="Proteomes" id="UP001218638">
    <property type="component" value="Chromosome"/>
</dbReference>
<dbReference type="GO" id="GO:0006352">
    <property type="term" value="P:DNA-templated transcription initiation"/>
    <property type="evidence" value="ECO:0007669"/>
    <property type="project" value="InterPro"/>
</dbReference>
<dbReference type="AlphaFoldDB" id="A0AAE9ZR29"/>
<feature type="domain" description="RNA polymerase sigma factor 70 region 4 type 2" evidence="8">
    <location>
        <begin position="122"/>
        <end position="173"/>
    </location>
</feature>
<keyword evidence="10" id="KW-1185">Reference proteome</keyword>
<dbReference type="Gene3D" id="1.10.10.10">
    <property type="entry name" value="Winged helix-like DNA-binding domain superfamily/Winged helix DNA-binding domain"/>
    <property type="match status" value="1"/>
</dbReference>
<evidence type="ECO:0000259" key="7">
    <source>
        <dbReference type="Pfam" id="PF04542"/>
    </source>
</evidence>
<gene>
    <name evidence="9" type="ORF">PXH66_15010</name>
</gene>
<keyword evidence="5" id="KW-0804">Transcription</keyword>
<dbReference type="Gene3D" id="1.10.1740.10">
    <property type="match status" value="1"/>
</dbReference>
<keyword evidence="3" id="KW-0731">Sigma factor</keyword>
<accession>A0AAE9ZR29</accession>
<feature type="region of interest" description="Disordered" evidence="6">
    <location>
        <begin position="91"/>
        <end position="117"/>
    </location>
</feature>
<dbReference type="Pfam" id="PF08281">
    <property type="entry name" value="Sigma70_r4_2"/>
    <property type="match status" value="1"/>
</dbReference>
<organism evidence="9 10">
    <name type="scientific">Synoicihabitans lomoniglobus</name>
    <dbReference type="NCBI Taxonomy" id="2909285"/>
    <lineage>
        <taxon>Bacteria</taxon>
        <taxon>Pseudomonadati</taxon>
        <taxon>Verrucomicrobiota</taxon>
        <taxon>Opitutia</taxon>
        <taxon>Opitutales</taxon>
        <taxon>Opitutaceae</taxon>
        <taxon>Synoicihabitans</taxon>
    </lineage>
</organism>
<keyword evidence="4" id="KW-0238">DNA-binding</keyword>
<evidence type="ECO:0000256" key="2">
    <source>
        <dbReference type="ARBA" id="ARBA00023015"/>
    </source>
</evidence>
<dbReference type="Pfam" id="PF04542">
    <property type="entry name" value="Sigma70_r2"/>
    <property type="match status" value="1"/>
</dbReference>
<dbReference type="InterPro" id="IPR013325">
    <property type="entry name" value="RNA_pol_sigma_r2"/>
</dbReference>
<dbReference type="GO" id="GO:0016987">
    <property type="term" value="F:sigma factor activity"/>
    <property type="evidence" value="ECO:0007669"/>
    <property type="project" value="UniProtKB-KW"/>
</dbReference>
<feature type="domain" description="RNA polymerase sigma-70 region 2" evidence="7">
    <location>
        <begin position="25"/>
        <end position="93"/>
    </location>
</feature>
<evidence type="ECO:0000256" key="4">
    <source>
        <dbReference type="ARBA" id="ARBA00023125"/>
    </source>
</evidence>
<dbReference type="InterPro" id="IPR013249">
    <property type="entry name" value="RNA_pol_sigma70_r4_t2"/>
</dbReference>
<sequence>MSETAADTADMLALQAGDSTALDRLMRRWEVRLRSFLLRHLVSQTDALDLAQETFVRIYRHRDRFDDRRRFSTWMFQIALNLVRDQARRQARRPTTTLDDAPELSSEVTPHHGAEASETATAVRTAIAELPAPLREVIVLFEYEHLSHAEIAEIIGATPKAVETRLYRARSQLRTSLARWLEP</sequence>
<evidence type="ECO:0000256" key="1">
    <source>
        <dbReference type="ARBA" id="ARBA00010641"/>
    </source>
</evidence>
<dbReference type="KEGG" id="slom:PXH66_15010"/>
<reference evidence="9" key="1">
    <citation type="submission" date="2023-03" db="EMBL/GenBank/DDBJ databases">
        <title>Lomoglobus Profundus gen. nov., sp. nov., a novel member of the phylum Verrucomicrobia, isolated from deep-marine sediment of South China Sea.</title>
        <authorList>
            <person name="Ahmad T."/>
            <person name="Ishaq S.E."/>
            <person name="Wang F."/>
        </authorList>
    </citation>
    <scope>NUCLEOTIDE SEQUENCE</scope>
    <source>
        <strain evidence="9">LMO-M01</strain>
    </source>
</reference>
<dbReference type="InterPro" id="IPR036388">
    <property type="entry name" value="WH-like_DNA-bd_sf"/>
</dbReference>
<dbReference type="InterPro" id="IPR014284">
    <property type="entry name" value="RNA_pol_sigma-70_dom"/>
</dbReference>
<dbReference type="InterPro" id="IPR039425">
    <property type="entry name" value="RNA_pol_sigma-70-like"/>
</dbReference>
<proteinExistence type="inferred from homology"/>
<dbReference type="PANTHER" id="PTHR43133:SF8">
    <property type="entry name" value="RNA POLYMERASE SIGMA FACTOR HI_1459-RELATED"/>
    <property type="match status" value="1"/>
</dbReference>
<dbReference type="EMBL" id="CP119075">
    <property type="protein sequence ID" value="WED63645.1"/>
    <property type="molecule type" value="Genomic_DNA"/>
</dbReference>
<dbReference type="GO" id="GO:0003677">
    <property type="term" value="F:DNA binding"/>
    <property type="evidence" value="ECO:0007669"/>
    <property type="project" value="UniProtKB-KW"/>
</dbReference>
<comment type="similarity">
    <text evidence="1">Belongs to the sigma-70 factor family. ECF subfamily.</text>
</comment>
<evidence type="ECO:0000256" key="6">
    <source>
        <dbReference type="SAM" id="MobiDB-lite"/>
    </source>
</evidence>
<evidence type="ECO:0000259" key="8">
    <source>
        <dbReference type="Pfam" id="PF08281"/>
    </source>
</evidence>
<keyword evidence="2" id="KW-0805">Transcription regulation</keyword>
<dbReference type="InterPro" id="IPR013324">
    <property type="entry name" value="RNA_pol_sigma_r3/r4-like"/>
</dbReference>
<dbReference type="CDD" id="cd06171">
    <property type="entry name" value="Sigma70_r4"/>
    <property type="match status" value="1"/>
</dbReference>
<dbReference type="InterPro" id="IPR007627">
    <property type="entry name" value="RNA_pol_sigma70_r2"/>
</dbReference>
<protein>
    <submittedName>
        <fullName evidence="9">Sigma-70 family RNA polymerase sigma factor</fullName>
    </submittedName>
</protein>
<evidence type="ECO:0000256" key="3">
    <source>
        <dbReference type="ARBA" id="ARBA00023082"/>
    </source>
</evidence>